<dbReference type="WBParaSite" id="TMUE_1000003005.1">
    <property type="protein sequence ID" value="TMUE_1000003005.1"/>
    <property type="gene ID" value="WBGene00298575"/>
</dbReference>
<dbReference type="AlphaFoldDB" id="A0A5S6Q7A4"/>
<evidence type="ECO:0000313" key="2">
    <source>
        <dbReference type="WBParaSite" id="TMUE_1000003005.1"/>
    </source>
</evidence>
<organism evidence="1 2">
    <name type="scientific">Trichuris muris</name>
    <name type="common">Mouse whipworm</name>
    <dbReference type="NCBI Taxonomy" id="70415"/>
    <lineage>
        <taxon>Eukaryota</taxon>
        <taxon>Metazoa</taxon>
        <taxon>Ecdysozoa</taxon>
        <taxon>Nematoda</taxon>
        <taxon>Enoplea</taxon>
        <taxon>Dorylaimia</taxon>
        <taxon>Trichinellida</taxon>
        <taxon>Trichuridae</taxon>
        <taxon>Trichuris</taxon>
    </lineage>
</organism>
<reference evidence="2" key="1">
    <citation type="submission" date="2019-12" db="UniProtKB">
        <authorList>
            <consortium name="WormBaseParasite"/>
        </authorList>
    </citation>
    <scope>IDENTIFICATION</scope>
</reference>
<accession>A0A5S6Q7A4</accession>
<proteinExistence type="predicted"/>
<keyword evidence="1" id="KW-1185">Reference proteome</keyword>
<evidence type="ECO:0000313" key="1">
    <source>
        <dbReference type="Proteomes" id="UP000046395"/>
    </source>
</evidence>
<protein>
    <submittedName>
        <fullName evidence="2">Uncharacterized protein</fullName>
    </submittedName>
</protein>
<dbReference type="Proteomes" id="UP000046395">
    <property type="component" value="Unassembled WGS sequence"/>
</dbReference>
<sequence>MIRGDTFMVNEWQRLLTARNCDDPLAQFCGEQITRCVHSEEGAHTHITLRSPGKVWHEPFGKRSVLELHEFDMDSDNLPKV</sequence>
<name>A0A5S6Q7A4_TRIMR</name>